<dbReference type="KEGG" id="slau:SLA_5048"/>
<sequence length="222" mass="23499">MPTAREALLVAALGALVHRPWSAVRMADVARDARVSRQTLYNEFGSKEGLARALARREADAYLQGVRRLLAVPAPPARNLAAVAEWTVVRAAERPLLRALLTDAWSDRLPRPRPVRAGARTAPVPAQRRADEGPPAPGELVAAVAAAAGERWAGGCEIAVRLALSHVVAPAVPWSRAGAGGAAGRDGQRAEPESWSPTTPTITSVIETILSVETTSPRKTMP</sequence>
<accession>A0A160P5J1</accession>
<evidence type="ECO:0000256" key="1">
    <source>
        <dbReference type="ARBA" id="ARBA00023125"/>
    </source>
</evidence>
<keyword evidence="6" id="KW-1185">Reference proteome</keyword>
<feature type="DNA-binding region" description="H-T-H motif" evidence="2">
    <location>
        <begin position="25"/>
        <end position="44"/>
    </location>
</feature>
<dbReference type="Pfam" id="PF00440">
    <property type="entry name" value="TetR_N"/>
    <property type="match status" value="1"/>
</dbReference>
<gene>
    <name evidence="5" type="ORF">SLA_5048</name>
</gene>
<organism evidence="5 6">
    <name type="scientific">Streptomyces laurentii</name>
    <dbReference type="NCBI Taxonomy" id="39478"/>
    <lineage>
        <taxon>Bacteria</taxon>
        <taxon>Bacillati</taxon>
        <taxon>Actinomycetota</taxon>
        <taxon>Actinomycetes</taxon>
        <taxon>Kitasatosporales</taxon>
        <taxon>Streptomycetaceae</taxon>
        <taxon>Streptomyces</taxon>
    </lineage>
</organism>
<dbReference type="EMBL" id="AP017424">
    <property type="protein sequence ID" value="BAU85930.1"/>
    <property type="molecule type" value="Genomic_DNA"/>
</dbReference>
<feature type="region of interest" description="Disordered" evidence="3">
    <location>
        <begin position="177"/>
        <end position="202"/>
    </location>
</feature>
<evidence type="ECO:0000256" key="3">
    <source>
        <dbReference type="SAM" id="MobiDB-lite"/>
    </source>
</evidence>
<evidence type="ECO:0000313" key="5">
    <source>
        <dbReference type="EMBL" id="BAU85930.1"/>
    </source>
</evidence>
<feature type="domain" description="HTH tetR-type" evidence="4">
    <location>
        <begin position="2"/>
        <end position="62"/>
    </location>
</feature>
<dbReference type="PANTHER" id="PTHR30055:SF146">
    <property type="entry name" value="HTH-TYPE TRANSCRIPTIONAL DUAL REGULATOR CECR"/>
    <property type="match status" value="1"/>
</dbReference>
<dbReference type="InterPro" id="IPR050109">
    <property type="entry name" value="HTH-type_TetR-like_transc_reg"/>
</dbReference>
<dbReference type="RefSeq" id="WP_359871706.1">
    <property type="nucleotide sequence ID" value="NZ_JBEYHT010000001.1"/>
</dbReference>
<dbReference type="GO" id="GO:0003700">
    <property type="term" value="F:DNA-binding transcription factor activity"/>
    <property type="evidence" value="ECO:0007669"/>
    <property type="project" value="TreeGrafter"/>
</dbReference>
<name>A0A160P5J1_STRLU</name>
<evidence type="ECO:0000313" key="6">
    <source>
        <dbReference type="Proteomes" id="UP000217676"/>
    </source>
</evidence>
<dbReference type="Gene3D" id="1.10.357.10">
    <property type="entry name" value="Tetracycline Repressor, domain 2"/>
    <property type="match status" value="1"/>
</dbReference>
<keyword evidence="1 2" id="KW-0238">DNA-binding</keyword>
<dbReference type="PANTHER" id="PTHR30055">
    <property type="entry name" value="HTH-TYPE TRANSCRIPTIONAL REGULATOR RUTR"/>
    <property type="match status" value="1"/>
</dbReference>
<dbReference type="PROSITE" id="PS50977">
    <property type="entry name" value="HTH_TETR_2"/>
    <property type="match status" value="1"/>
</dbReference>
<dbReference type="GO" id="GO:0000976">
    <property type="term" value="F:transcription cis-regulatory region binding"/>
    <property type="evidence" value="ECO:0007669"/>
    <property type="project" value="TreeGrafter"/>
</dbReference>
<evidence type="ECO:0000256" key="2">
    <source>
        <dbReference type="PROSITE-ProRule" id="PRU00335"/>
    </source>
</evidence>
<proteinExistence type="predicted"/>
<dbReference type="SUPFAM" id="SSF46689">
    <property type="entry name" value="Homeodomain-like"/>
    <property type="match status" value="1"/>
</dbReference>
<dbReference type="AlphaFoldDB" id="A0A160P5J1"/>
<evidence type="ECO:0000259" key="4">
    <source>
        <dbReference type="PROSITE" id="PS50977"/>
    </source>
</evidence>
<feature type="region of interest" description="Disordered" evidence="3">
    <location>
        <begin position="111"/>
        <end position="135"/>
    </location>
</feature>
<reference evidence="5 6" key="1">
    <citation type="journal article" date="2016" name="Genome Announc.">
        <title>Complete Genome Sequence of Thiostrepton-Producing Streptomyces laurentii ATCC 31255.</title>
        <authorList>
            <person name="Doi K."/>
            <person name="Fujino Y."/>
            <person name="Nagayoshi Y."/>
            <person name="Ohshima T."/>
            <person name="Ogata S."/>
        </authorList>
    </citation>
    <scope>NUCLEOTIDE SEQUENCE [LARGE SCALE GENOMIC DNA]</scope>
    <source>
        <strain evidence="5 6">ATCC 31255</strain>
    </source>
</reference>
<protein>
    <submittedName>
        <fullName evidence="5">Transcriptional regulator, tetR family</fullName>
    </submittedName>
</protein>
<dbReference type="InterPro" id="IPR001647">
    <property type="entry name" value="HTH_TetR"/>
</dbReference>
<dbReference type="Proteomes" id="UP000217676">
    <property type="component" value="Chromosome"/>
</dbReference>
<dbReference type="InterPro" id="IPR009057">
    <property type="entry name" value="Homeodomain-like_sf"/>
</dbReference>